<keyword evidence="3 4" id="KW-0687">Ribonucleoprotein</keyword>
<dbReference type="GO" id="GO:0005840">
    <property type="term" value="C:ribosome"/>
    <property type="evidence" value="ECO:0007669"/>
    <property type="project" value="UniProtKB-KW"/>
</dbReference>
<dbReference type="STRING" id="1365950.SAMN05428963_10832"/>
<dbReference type="PANTHER" id="PTHR21349">
    <property type="entry name" value="50S RIBOSOMAL PROTEIN L21"/>
    <property type="match status" value="1"/>
</dbReference>
<keyword evidence="2 4" id="KW-0689">Ribosomal protein</keyword>
<feature type="region of interest" description="Disordered" evidence="6">
    <location>
        <begin position="101"/>
        <end position="137"/>
    </location>
</feature>
<dbReference type="AlphaFoldDB" id="A0A1T4RX55"/>
<evidence type="ECO:0000256" key="5">
    <source>
        <dbReference type="RuleBase" id="RU000562"/>
    </source>
</evidence>
<dbReference type="InterPro" id="IPR001787">
    <property type="entry name" value="Ribosomal_bL21"/>
</dbReference>
<evidence type="ECO:0000256" key="3">
    <source>
        <dbReference type="ARBA" id="ARBA00023274"/>
    </source>
</evidence>
<dbReference type="EMBL" id="FUXL01000008">
    <property type="protein sequence ID" value="SKA20328.1"/>
    <property type="molecule type" value="Genomic_DNA"/>
</dbReference>
<proteinExistence type="inferred from homology"/>
<evidence type="ECO:0000256" key="1">
    <source>
        <dbReference type="ARBA" id="ARBA00008563"/>
    </source>
</evidence>
<organism evidence="7 8">
    <name type="scientific">Consotaella salsifontis</name>
    <dbReference type="NCBI Taxonomy" id="1365950"/>
    <lineage>
        <taxon>Bacteria</taxon>
        <taxon>Pseudomonadati</taxon>
        <taxon>Pseudomonadota</taxon>
        <taxon>Alphaproteobacteria</taxon>
        <taxon>Hyphomicrobiales</taxon>
        <taxon>Aurantimonadaceae</taxon>
        <taxon>Consotaella</taxon>
    </lineage>
</organism>
<evidence type="ECO:0000313" key="8">
    <source>
        <dbReference type="Proteomes" id="UP000190135"/>
    </source>
</evidence>
<dbReference type="GO" id="GO:0005737">
    <property type="term" value="C:cytoplasm"/>
    <property type="evidence" value="ECO:0007669"/>
    <property type="project" value="UniProtKB-ARBA"/>
</dbReference>
<evidence type="ECO:0000256" key="4">
    <source>
        <dbReference type="HAMAP-Rule" id="MF_01363"/>
    </source>
</evidence>
<keyword evidence="4 5" id="KW-0694">RNA-binding</keyword>
<dbReference type="PANTHER" id="PTHR21349:SF0">
    <property type="entry name" value="LARGE RIBOSOMAL SUBUNIT PROTEIN BL21M"/>
    <property type="match status" value="1"/>
</dbReference>
<accession>A0A1T4RX55</accession>
<dbReference type="SUPFAM" id="SSF141091">
    <property type="entry name" value="L21p-like"/>
    <property type="match status" value="1"/>
</dbReference>
<dbReference type="Proteomes" id="UP000190135">
    <property type="component" value="Unassembled WGS sequence"/>
</dbReference>
<protein>
    <recommendedName>
        <fullName evidence="4">Large ribosomal subunit protein bL21</fullName>
    </recommendedName>
</protein>
<comment type="subunit">
    <text evidence="4">Part of the 50S ribosomal subunit. Contacts protein L20.</text>
</comment>
<dbReference type="InterPro" id="IPR028909">
    <property type="entry name" value="bL21-like"/>
</dbReference>
<dbReference type="RefSeq" id="WP_078708772.1">
    <property type="nucleotide sequence ID" value="NZ_FUXL01000008.1"/>
</dbReference>
<keyword evidence="8" id="KW-1185">Reference proteome</keyword>
<dbReference type="GO" id="GO:0003735">
    <property type="term" value="F:structural constituent of ribosome"/>
    <property type="evidence" value="ECO:0007669"/>
    <property type="project" value="InterPro"/>
</dbReference>
<evidence type="ECO:0000256" key="6">
    <source>
        <dbReference type="SAM" id="MobiDB-lite"/>
    </source>
</evidence>
<dbReference type="Pfam" id="PF00829">
    <property type="entry name" value="Ribosomal_L21p"/>
    <property type="match status" value="1"/>
</dbReference>
<sequence length="137" mass="14592">MFAVIKTGGKQYRVAPADEFTIERVPGEAGDSITFSEVLMVDSTVGAPLVDGASVTAEIIEQTRGPKVISFKKRRRQNSKRSRGHRQDLTLIRIGEILTGGATAKAAAETSAEGEPAKKPRARKAKAAESEPAAAEE</sequence>
<feature type="compositionally biased region" description="Low complexity" evidence="6">
    <location>
        <begin position="101"/>
        <end position="114"/>
    </location>
</feature>
<evidence type="ECO:0000313" key="7">
    <source>
        <dbReference type="EMBL" id="SKA20328.1"/>
    </source>
</evidence>
<reference evidence="7 8" key="1">
    <citation type="submission" date="2017-02" db="EMBL/GenBank/DDBJ databases">
        <authorList>
            <person name="Peterson S.W."/>
        </authorList>
    </citation>
    <scope>NUCLEOTIDE SEQUENCE [LARGE SCALE GENOMIC DNA]</scope>
    <source>
        <strain evidence="7 8">USBA 369</strain>
    </source>
</reference>
<name>A0A1T4RX55_9HYPH</name>
<comment type="similarity">
    <text evidence="1 4 5">Belongs to the bacterial ribosomal protein bL21 family.</text>
</comment>
<dbReference type="GO" id="GO:0019843">
    <property type="term" value="F:rRNA binding"/>
    <property type="evidence" value="ECO:0007669"/>
    <property type="project" value="UniProtKB-UniRule"/>
</dbReference>
<comment type="function">
    <text evidence="4 5">This protein binds to 23S rRNA in the presence of protein L20.</text>
</comment>
<dbReference type="InterPro" id="IPR036164">
    <property type="entry name" value="bL21-like_sf"/>
</dbReference>
<dbReference type="NCBIfam" id="TIGR00061">
    <property type="entry name" value="L21"/>
    <property type="match status" value="1"/>
</dbReference>
<keyword evidence="4 5" id="KW-0699">rRNA-binding</keyword>
<dbReference type="GO" id="GO:1990904">
    <property type="term" value="C:ribonucleoprotein complex"/>
    <property type="evidence" value="ECO:0007669"/>
    <property type="project" value="UniProtKB-KW"/>
</dbReference>
<dbReference type="HAMAP" id="MF_01363">
    <property type="entry name" value="Ribosomal_bL21"/>
    <property type="match status" value="1"/>
</dbReference>
<dbReference type="GO" id="GO:0006412">
    <property type="term" value="P:translation"/>
    <property type="evidence" value="ECO:0007669"/>
    <property type="project" value="UniProtKB-UniRule"/>
</dbReference>
<evidence type="ECO:0000256" key="2">
    <source>
        <dbReference type="ARBA" id="ARBA00022980"/>
    </source>
</evidence>
<gene>
    <name evidence="4" type="primary">rplU</name>
    <name evidence="7" type="ORF">SAMN05428963_10832</name>
</gene>
<dbReference type="OrthoDB" id="9813334at2"/>